<evidence type="ECO:0000313" key="19">
    <source>
        <dbReference type="EMBL" id="PZO75137.1"/>
    </source>
</evidence>
<feature type="domain" description="SLBB" evidence="18">
    <location>
        <begin position="114"/>
        <end position="187"/>
    </location>
</feature>
<feature type="chain" id="PRO_5015898858" evidence="15">
    <location>
        <begin position="23"/>
        <end position="263"/>
    </location>
</feature>
<evidence type="ECO:0000256" key="10">
    <source>
        <dbReference type="ARBA" id="ARBA00023114"/>
    </source>
</evidence>
<keyword evidence="7 15" id="KW-0732">Signal</keyword>
<evidence type="ECO:0000256" key="6">
    <source>
        <dbReference type="ARBA" id="ARBA00022692"/>
    </source>
</evidence>
<proteinExistence type="inferred from homology"/>
<feature type="signal peptide" evidence="15">
    <location>
        <begin position="1"/>
        <end position="22"/>
    </location>
</feature>
<dbReference type="GO" id="GO:0015288">
    <property type="term" value="F:porin activity"/>
    <property type="evidence" value="ECO:0007669"/>
    <property type="project" value="UniProtKB-KW"/>
</dbReference>
<reference evidence="19 20" key="1">
    <citation type="submission" date="2017-08" db="EMBL/GenBank/DDBJ databases">
        <title>Infants hospitalized years apart are colonized by the same room-sourced microbial strains.</title>
        <authorList>
            <person name="Brooks B."/>
            <person name="Olm M.R."/>
            <person name="Firek B.A."/>
            <person name="Baker R."/>
            <person name="Thomas B.C."/>
            <person name="Morowitz M.J."/>
            <person name="Banfield J.F."/>
        </authorList>
    </citation>
    <scope>NUCLEOTIDE SEQUENCE [LARGE SCALE GENOMIC DNA]</scope>
    <source>
        <strain evidence="19">S2_018_000_R3_110</strain>
    </source>
</reference>
<keyword evidence="3" id="KW-0813">Transport</keyword>
<comment type="caution">
    <text evidence="19">The sequence shown here is derived from an EMBL/GenBank/DDBJ whole genome shotgun (WGS) entry which is preliminary data.</text>
</comment>
<evidence type="ECO:0000259" key="17">
    <source>
        <dbReference type="Pfam" id="PF10531"/>
    </source>
</evidence>
<evidence type="ECO:0000313" key="20">
    <source>
        <dbReference type="Proteomes" id="UP000248614"/>
    </source>
</evidence>
<dbReference type="Pfam" id="PF10531">
    <property type="entry name" value="SLBB"/>
    <property type="match status" value="1"/>
</dbReference>
<evidence type="ECO:0000256" key="14">
    <source>
        <dbReference type="ARBA" id="ARBA00023288"/>
    </source>
</evidence>
<dbReference type="InterPro" id="IPR003715">
    <property type="entry name" value="Poly_export_N"/>
</dbReference>
<evidence type="ECO:0000256" key="4">
    <source>
        <dbReference type="ARBA" id="ARBA00022452"/>
    </source>
</evidence>
<organism evidence="19 20">
    <name type="scientific">Sphingomonas hengshuiensis</name>
    <dbReference type="NCBI Taxonomy" id="1609977"/>
    <lineage>
        <taxon>Bacteria</taxon>
        <taxon>Pseudomonadati</taxon>
        <taxon>Pseudomonadota</taxon>
        <taxon>Alphaproteobacteria</taxon>
        <taxon>Sphingomonadales</taxon>
        <taxon>Sphingomonadaceae</taxon>
        <taxon>Sphingomonas</taxon>
    </lineage>
</organism>
<dbReference type="GO" id="GO:0015159">
    <property type="term" value="F:polysaccharide transmembrane transporter activity"/>
    <property type="evidence" value="ECO:0007669"/>
    <property type="project" value="InterPro"/>
</dbReference>
<keyword evidence="5" id="KW-0762">Sugar transport</keyword>
<keyword evidence="4" id="KW-1134">Transmembrane beta strand</keyword>
<protein>
    <submittedName>
        <fullName evidence="19">Sugar ABC transporter substrate-binding protein</fullName>
    </submittedName>
</protein>
<dbReference type="AlphaFoldDB" id="A0A2W4Z100"/>
<dbReference type="GO" id="GO:0006811">
    <property type="term" value="P:monoatomic ion transport"/>
    <property type="evidence" value="ECO:0007669"/>
    <property type="project" value="UniProtKB-KW"/>
</dbReference>
<dbReference type="EMBL" id="QFNF01000035">
    <property type="protein sequence ID" value="PZO75137.1"/>
    <property type="molecule type" value="Genomic_DNA"/>
</dbReference>
<comment type="similarity">
    <text evidence="2">Belongs to the BexD/CtrA/VexA family.</text>
</comment>
<evidence type="ECO:0000256" key="2">
    <source>
        <dbReference type="ARBA" id="ARBA00009450"/>
    </source>
</evidence>
<evidence type="ECO:0000256" key="15">
    <source>
        <dbReference type="SAM" id="SignalP"/>
    </source>
</evidence>
<feature type="domain" description="Polysaccharide export protein N-terminal" evidence="16">
    <location>
        <begin position="33"/>
        <end position="109"/>
    </location>
</feature>
<evidence type="ECO:0000256" key="7">
    <source>
        <dbReference type="ARBA" id="ARBA00022729"/>
    </source>
</evidence>
<dbReference type="GO" id="GO:0009279">
    <property type="term" value="C:cell outer membrane"/>
    <property type="evidence" value="ECO:0007669"/>
    <property type="project" value="UniProtKB-SubCell"/>
</dbReference>
<evidence type="ECO:0000256" key="11">
    <source>
        <dbReference type="ARBA" id="ARBA00023136"/>
    </source>
</evidence>
<keyword evidence="13" id="KW-0998">Cell outer membrane</keyword>
<evidence type="ECO:0000256" key="8">
    <source>
        <dbReference type="ARBA" id="ARBA00023047"/>
    </source>
</evidence>
<dbReference type="PANTHER" id="PTHR33619:SF3">
    <property type="entry name" value="POLYSACCHARIDE EXPORT PROTEIN GFCE-RELATED"/>
    <property type="match status" value="1"/>
</dbReference>
<keyword evidence="8" id="KW-0625">Polysaccharide transport</keyword>
<comment type="subcellular location">
    <subcellularLocation>
        <location evidence="1">Cell outer membrane</location>
        <topology evidence="1">Multi-pass membrane protein</topology>
    </subcellularLocation>
</comment>
<accession>A0A2W4Z100</accession>
<keyword evidence="10" id="KW-0626">Porin</keyword>
<feature type="domain" description="Soluble ligand binding" evidence="17">
    <location>
        <begin position="192"/>
        <end position="239"/>
    </location>
</feature>
<dbReference type="Pfam" id="PF22461">
    <property type="entry name" value="SLBB_2"/>
    <property type="match status" value="1"/>
</dbReference>
<dbReference type="Proteomes" id="UP000248614">
    <property type="component" value="Unassembled WGS sequence"/>
</dbReference>
<keyword evidence="9" id="KW-0406">Ion transport</keyword>
<evidence type="ECO:0000256" key="1">
    <source>
        <dbReference type="ARBA" id="ARBA00004571"/>
    </source>
</evidence>
<evidence type="ECO:0000256" key="13">
    <source>
        <dbReference type="ARBA" id="ARBA00023237"/>
    </source>
</evidence>
<evidence type="ECO:0000256" key="12">
    <source>
        <dbReference type="ARBA" id="ARBA00023139"/>
    </source>
</evidence>
<name>A0A2W4Z100_9SPHN</name>
<sequence length="263" mass="27617">MHTYRALLIAAPLLALAPAAMAQTAAPATAQAPVAAYVLGPNDEIEVKVFGQPDMSYKTRIRADGTITAPYLGTVTAAGKTTGQLSDEMMRTFLRQKILSAPSINIEVTTFASKTVTVLGAVPTAGLYALDQPYSVAAMVAKAGGPRADGANTVVLTRANGQVERISLTDAATAATRMVGPGDTVFVPNAEKVYVYGEVNRGGAFPVSPGMTFRQALALAEGPTLAGSTRRIEVRRGGKPLDKPSLDDVVQPEDVLVIKEKWF</sequence>
<evidence type="ECO:0000256" key="3">
    <source>
        <dbReference type="ARBA" id="ARBA00022448"/>
    </source>
</evidence>
<evidence type="ECO:0000256" key="9">
    <source>
        <dbReference type="ARBA" id="ARBA00023065"/>
    </source>
</evidence>
<dbReference type="InterPro" id="IPR054765">
    <property type="entry name" value="SLBB_dom"/>
</dbReference>
<evidence type="ECO:0000256" key="5">
    <source>
        <dbReference type="ARBA" id="ARBA00022597"/>
    </source>
</evidence>
<keyword evidence="11" id="KW-0472">Membrane</keyword>
<dbReference type="InterPro" id="IPR019554">
    <property type="entry name" value="Soluble_ligand-bd"/>
</dbReference>
<dbReference type="Pfam" id="PF02563">
    <property type="entry name" value="Poly_export"/>
    <property type="match status" value="1"/>
</dbReference>
<gene>
    <name evidence="19" type="ORF">DI632_12260</name>
</gene>
<dbReference type="Gene3D" id="3.30.1950.10">
    <property type="entry name" value="wza like domain"/>
    <property type="match status" value="1"/>
</dbReference>
<keyword evidence="6" id="KW-0812">Transmembrane</keyword>
<dbReference type="PANTHER" id="PTHR33619">
    <property type="entry name" value="POLYSACCHARIDE EXPORT PROTEIN GFCE-RELATED"/>
    <property type="match status" value="1"/>
</dbReference>
<keyword evidence="14" id="KW-0449">Lipoprotein</keyword>
<dbReference type="InterPro" id="IPR049712">
    <property type="entry name" value="Poly_export"/>
</dbReference>
<evidence type="ECO:0000259" key="18">
    <source>
        <dbReference type="Pfam" id="PF22461"/>
    </source>
</evidence>
<dbReference type="Gene3D" id="3.10.560.10">
    <property type="entry name" value="Outer membrane lipoprotein wza domain like"/>
    <property type="match status" value="2"/>
</dbReference>
<evidence type="ECO:0000259" key="16">
    <source>
        <dbReference type="Pfam" id="PF02563"/>
    </source>
</evidence>
<dbReference type="GO" id="GO:0046930">
    <property type="term" value="C:pore complex"/>
    <property type="evidence" value="ECO:0007669"/>
    <property type="project" value="UniProtKB-KW"/>
</dbReference>
<keyword evidence="12" id="KW-0564">Palmitate</keyword>